<reference evidence="1" key="1">
    <citation type="submission" date="2022-01" db="EMBL/GenBank/DDBJ databases">
        <title>Genome Sequence Resource for Two Populations of Ditylenchus destructor, the Migratory Endoparasitic Phytonematode.</title>
        <authorList>
            <person name="Zhang H."/>
            <person name="Lin R."/>
            <person name="Xie B."/>
        </authorList>
    </citation>
    <scope>NUCLEOTIDE SEQUENCE</scope>
    <source>
        <strain evidence="1">BazhouSP</strain>
    </source>
</reference>
<dbReference type="EMBL" id="JAKKPZ010000162">
    <property type="protein sequence ID" value="KAI1699933.1"/>
    <property type="molecule type" value="Genomic_DNA"/>
</dbReference>
<accession>A0AAD4QZD4</accession>
<gene>
    <name evidence="1" type="ORF">DdX_17026</name>
</gene>
<dbReference type="AlphaFoldDB" id="A0AAD4QZD4"/>
<dbReference type="Proteomes" id="UP001201812">
    <property type="component" value="Unassembled WGS sequence"/>
</dbReference>
<name>A0AAD4QZD4_9BILA</name>
<sequence length="110" mass="12403">MRFLITIITSPTQVNLEHITRPNVVGQAQCRDSRREYIGIQWQPVFSSHRSALNKIAIENHEKLFCGIFTFYTRHNYSTFLVPSLALAANLNASVSFVLMADFGMQASPG</sequence>
<evidence type="ECO:0000313" key="1">
    <source>
        <dbReference type="EMBL" id="KAI1699933.1"/>
    </source>
</evidence>
<comment type="caution">
    <text evidence="1">The sequence shown here is derived from an EMBL/GenBank/DDBJ whole genome shotgun (WGS) entry which is preliminary data.</text>
</comment>
<keyword evidence="2" id="KW-1185">Reference proteome</keyword>
<evidence type="ECO:0000313" key="2">
    <source>
        <dbReference type="Proteomes" id="UP001201812"/>
    </source>
</evidence>
<protein>
    <submittedName>
        <fullName evidence="1">Uncharacterized protein</fullName>
    </submittedName>
</protein>
<proteinExistence type="predicted"/>
<organism evidence="1 2">
    <name type="scientific">Ditylenchus destructor</name>
    <dbReference type="NCBI Taxonomy" id="166010"/>
    <lineage>
        <taxon>Eukaryota</taxon>
        <taxon>Metazoa</taxon>
        <taxon>Ecdysozoa</taxon>
        <taxon>Nematoda</taxon>
        <taxon>Chromadorea</taxon>
        <taxon>Rhabditida</taxon>
        <taxon>Tylenchina</taxon>
        <taxon>Tylenchomorpha</taxon>
        <taxon>Sphaerularioidea</taxon>
        <taxon>Anguinidae</taxon>
        <taxon>Anguininae</taxon>
        <taxon>Ditylenchus</taxon>
    </lineage>
</organism>